<organism evidence="2 3">
    <name type="scientific">Bipolaris victoriae (strain FI3)</name>
    <name type="common">Victoria blight of oats agent</name>
    <name type="synonym">Cochliobolus victoriae</name>
    <dbReference type="NCBI Taxonomy" id="930091"/>
    <lineage>
        <taxon>Eukaryota</taxon>
        <taxon>Fungi</taxon>
        <taxon>Dikarya</taxon>
        <taxon>Ascomycota</taxon>
        <taxon>Pezizomycotina</taxon>
        <taxon>Dothideomycetes</taxon>
        <taxon>Pleosporomycetidae</taxon>
        <taxon>Pleosporales</taxon>
        <taxon>Pleosporineae</taxon>
        <taxon>Pleosporaceae</taxon>
        <taxon>Bipolaris</taxon>
    </lineage>
</organism>
<protein>
    <recommendedName>
        <fullName evidence="1">Heterokaryon incompatibility domain-containing protein</fullName>
    </recommendedName>
</protein>
<dbReference type="Pfam" id="PF26639">
    <property type="entry name" value="Het-6_barrel"/>
    <property type="match status" value="1"/>
</dbReference>
<reference evidence="2 3" key="1">
    <citation type="journal article" date="2013" name="PLoS Genet.">
        <title>Comparative genome structure, secondary metabolite, and effector coding capacity across Cochliobolus pathogens.</title>
        <authorList>
            <person name="Condon B.J."/>
            <person name="Leng Y."/>
            <person name="Wu D."/>
            <person name="Bushley K.E."/>
            <person name="Ohm R.A."/>
            <person name="Otillar R."/>
            <person name="Martin J."/>
            <person name="Schackwitz W."/>
            <person name="Grimwood J."/>
            <person name="MohdZainudin N."/>
            <person name="Xue C."/>
            <person name="Wang R."/>
            <person name="Manning V.A."/>
            <person name="Dhillon B."/>
            <person name="Tu Z.J."/>
            <person name="Steffenson B.J."/>
            <person name="Salamov A."/>
            <person name="Sun H."/>
            <person name="Lowry S."/>
            <person name="LaButti K."/>
            <person name="Han J."/>
            <person name="Copeland A."/>
            <person name="Lindquist E."/>
            <person name="Barry K."/>
            <person name="Schmutz J."/>
            <person name="Baker S.E."/>
            <person name="Ciuffetti L.M."/>
            <person name="Grigoriev I.V."/>
            <person name="Zhong S."/>
            <person name="Turgeon B.G."/>
        </authorList>
    </citation>
    <scope>NUCLEOTIDE SEQUENCE [LARGE SCALE GENOMIC DNA]</scope>
    <source>
        <strain evidence="2 3">FI3</strain>
    </source>
</reference>
<sequence length="632" mass="71559">MSFFVYRALTPDKSRIRLIHLLPRSSHAPFKTPSNEQFPDADASGLAVRVFCTISHVSLDQPPPYSALSYTWGDLNQKGLILVGDAPFHVTKSLEIALSHLTLEDKPLTLWIDALCIDQDDEVEKTEQVRQMQQIYSKATSVITWLGPAAENSDAAMDWIQRYGSLSYELGIGSRPELRLRHLLQTFEADPDKLPHEGLKEFLRDISAQLSPGTRDSESVGTALSKLFKRAYWSRIWVVQELVHAKRVKFVCGNIAVSEEPVHHSLRLLRNFGQYQHFKSAQHPQATDSELTSTSFDMRNPVNILKIRRAAGPFPVIYLIRTLRYFKATDPRDRIFALLSFAADAAAFGLSPDYRKSCSEVYIRTTISLLQNGVFDILSFCEAHKESSELPSWVPDFNQISYRVPLQQRAMKRESVPITTVLQPRFSASGDNQHTHLSFEHTQGFPTSLLIHAKFVDEVKCVGTTWEPQAFGLWLQELREFSHQSSPPFEPHHLRNVWRTAVADQEIRQGNQKPRLSEHGLAKVHNLLRSLDLSVANARTFAHLGLEDYLYQLQDVAYGRRPFHTSKGHLGIGPCQMMPGDLVYVLVGTDVPYILRPNNHGKLRLIGEAYTHGIMDGETMKDGPPVDMIAIY</sequence>
<dbReference type="Proteomes" id="UP000054337">
    <property type="component" value="Unassembled WGS sequence"/>
</dbReference>
<proteinExistence type="predicted"/>
<dbReference type="PANTHER" id="PTHR24148:SF73">
    <property type="entry name" value="HET DOMAIN PROTEIN (AFU_ORTHOLOGUE AFUA_8G01020)"/>
    <property type="match status" value="1"/>
</dbReference>
<dbReference type="InterPro" id="IPR052895">
    <property type="entry name" value="HetReg/Transcr_Mod"/>
</dbReference>
<gene>
    <name evidence="2" type="ORF">COCVIDRAFT_31423</name>
</gene>
<accession>W7DT83</accession>
<dbReference type="HOGENOM" id="CLU_004184_7_2_1"/>
<evidence type="ECO:0000259" key="1">
    <source>
        <dbReference type="Pfam" id="PF06985"/>
    </source>
</evidence>
<feature type="domain" description="Heterokaryon incompatibility" evidence="1">
    <location>
        <begin position="65"/>
        <end position="241"/>
    </location>
</feature>
<dbReference type="GeneID" id="26254776"/>
<keyword evidence="3" id="KW-1185">Reference proteome</keyword>
<evidence type="ECO:0000313" key="2">
    <source>
        <dbReference type="EMBL" id="EUN21393.1"/>
    </source>
</evidence>
<dbReference type="InterPro" id="IPR010730">
    <property type="entry name" value="HET"/>
</dbReference>
<dbReference type="AlphaFoldDB" id="W7DT83"/>
<dbReference type="EMBL" id="KI968850">
    <property type="protein sequence ID" value="EUN21393.1"/>
    <property type="molecule type" value="Genomic_DNA"/>
</dbReference>
<name>W7DT83_BIPV3</name>
<dbReference type="PANTHER" id="PTHR24148">
    <property type="entry name" value="ANKYRIN REPEAT DOMAIN-CONTAINING PROTEIN 39 HOMOLOG-RELATED"/>
    <property type="match status" value="1"/>
</dbReference>
<dbReference type="Pfam" id="PF06985">
    <property type="entry name" value="HET"/>
    <property type="match status" value="1"/>
</dbReference>
<evidence type="ECO:0000313" key="3">
    <source>
        <dbReference type="Proteomes" id="UP000054337"/>
    </source>
</evidence>
<dbReference type="OrthoDB" id="5416609at2759"/>
<dbReference type="RefSeq" id="XP_014550967.1">
    <property type="nucleotide sequence ID" value="XM_014695481.1"/>
</dbReference>